<dbReference type="OrthoDB" id="9906841at2759"/>
<reference evidence="7" key="1">
    <citation type="submission" date="2021-01" db="EMBL/GenBank/DDBJ databases">
        <authorList>
            <person name="Zahm M."/>
            <person name="Roques C."/>
            <person name="Cabau C."/>
            <person name="Klopp C."/>
            <person name="Donnadieu C."/>
            <person name="Jouanno E."/>
            <person name="Lampietro C."/>
            <person name="Louis A."/>
            <person name="Herpin A."/>
            <person name="Echchiki A."/>
            <person name="Berthelot C."/>
            <person name="Parey E."/>
            <person name="Roest-Crollius H."/>
            <person name="Braasch I."/>
            <person name="Postlethwait J."/>
            <person name="Bobe J."/>
            <person name="Montfort J."/>
            <person name="Bouchez O."/>
            <person name="Begum T."/>
            <person name="Mejri S."/>
            <person name="Adams A."/>
            <person name="Chen W.-J."/>
            <person name="Guiguen Y."/>
        </authorList>
    </citation>
    <scope>NUCLEOTIDE SEQUENCE</scope>
    <source>
        <tissue evidence="7">Blood</tissue>
    </source>
</reference>
<evidence type="ECO:0000313" key="7">
    <source>
        <dbReference type="EMBL" id="KAI1904039.1"/>
    </source>
</evidence>
<name>A0A8T3E3J1_9TELE</name>
<dbReference type="Proteomes" id="UP000829720">
    <property type="component" value="Unassembled WGS sequence"/>
</dbReference>
<dbReference type="InterPro" id="IPR051517">
    <property type="entry name" value="IFITM_antiviral_protein"/>
</dbReference>
<keyword evidence="8" id="KW-1185">Reference proteome</keyword>
<gene>
    <name evidence="7" type="ORF">AGOR_G00001580</name>
</gene>
<proteinExistence type="inferred from homology"/>
<comment type="subcellular location">
    <subcellularLocation>
        <location evidence="1">Membrane</location>
    </subcellularLocation>
</comment>
<evidence type="ECO:0000256" key="4">
    <source>
        <dbReference type="ARBA" id="ARBA00022989"/>
    </source>
</evidence>
<feature type="transmembrane region" description="Helical" evidence="6">
    <location>
        <begin position="48"/>
        <end position="72"/>
    </location>
</feature>
<dbReference type="Pfam" id="PF04505">
    <property type="entry name" value="CD225"/>
    <property type="match status" value="1"/>
</dbReference>
<dbReference type="AlphaFoldDB" id="A0A8T3E3J1"/>
<dbReference type="PANTHER" id="PTHR13999:SF31">
    <property type="entry name" value="IFITM1-RELATED"/>
    <property type="match status" value="1"/>
</dbReference>
<dbReference type="GO" id="GO:0005886">
    <property type="term" value="C:plasma membrane"/>
    <property type="evidence" value="ECO:0007669"/>
    <property type="project" value="TreeGrafter"/>
</dbReference>
<comment type="caution">
    <text evidence="7">The sequence shown here is derived from an EMBL/GenBank/DDBJ whole genome shotgun (WGS) entry which is preliminary data.</text>
</comment>
<organism evidence="7 8">
    <name type="scientific">Albula goreensis</name>
    <dbReference type="NCBI Taxonomy" id="1534307"/>
    <lineage>
        <taxon>Eukaryota</taxon>
        <taxon>Metazoa</taxon>
        <taxon>Chordata</taxon>
        <taxon>Craniata</taxon>
        <taxon>Vertebrata</taxon>
        <taxon>Euteleostomi</taxon>
        <taxon>Actinopterygii</taxon>
        <taxon>Neopterygii</taxon>
        <taxon>Teleostei</taxon>
        <taxon>Albuliformes</taxon>
        <taxon>Albulidae</taxon>
        <taxon>Albula</taxon>
    </lineage>
</organism>
<evidence type="ECO:0000313" key="8">
    <source>
        <dbReference type="Proteomes" id="UP000829720"/>
    </source>
</evidence>
<comment type="similarity">
    <text evidence="2">Belongs to the CD225/Dispanin family.</text>
</comment>
<evidence type="ECO:0000256" key="5">
    <source>
        <dbReference type="ARBA" id="ARBA00023136"/>
    </source>
</evidence>
<keyword evidence="3 6" id="KW-0812">Transmembrane</keyword>
<evidence type="ECO:0000256" key="1">
    <source>
        <dbReference type="ARBA" id="ARBA00004370"/>
    </source>
</evidence>
<keyword evidence="5 6" id="KW-0472">Membrane</keyword>
<evidence type="ECO:0000256" key="6">
    <source>
        <dbReference type="SAM" id="Phobius"/>
    </source>
</evidence>
<protein>
    <submittedName>
        <fullName evidence="7">Uncharacterized protein</fullName>
    </submittedName>
</protein>
<feature type="transmembrane region" description="Helical" evidence="6">
    <location>
        <begin position="93"/>
        <end position="115"/>
    </location>
</feature>
<evidence type="ECO:0000256" key="2">
    <source>
        <dbReference type="ARBA" id="ARBA00006843"/>
    </source>
</evidence>
<accession>A0A8T3E3J1</accession>
<evidence type="ECO:0000256" key="3">
    <source>
        <dbReference type="ARBA" id="ARBA00022692"/>
    </source>
</evidence>
<dbReference type="InterPro" id="IPR007593">
    <property type="entry name" value="CD225/Dispanin_fam"/>
</dbReference>
<dbReference type="PANTHER" id="PTHR13999">
    <property type="entry name" value="INTERFERON INDUCIBLE TRANSMEMBRANE PROTEIN"/>
    <property type="match status" value="1"/>
</dbReference>
<sequence>MEKIEFQPESLPMQGNPYEKLKDPREDGRMNNFVRVTIPQVPPPRDHIVWSLFNFMYLNPCCLGFVALYFSVKARDRKMLGDHDGARDYGSTARCLNIVALCLILLMVVIFIIALCVASSQLNQILQNLKNDRAAAAMNNEGFFGGN</sequence>
<dbReference type="EMBL" id="JAERUA010000001">
    <property type="protein sequence ID" value="KAI1904039.1"/>
    <property type="molecule type" value="Genomic_DNA"/>
</dbReference>
<keyword evidence="4 6" id="KW-1133">Transmembrane helix</keyword>